<gene>
    <name evidence="1" type="ORF">NYO99_03400</name>
</gene>
<sequence length="203" mass="22944">MRWLTFEHSPVAYRVDFCLYGALLLTLCAGLLATSPDVMLAAWVLAGAWGWTLLEYLLHRFVLHGLPPFKRWHAEHHRRPKALIAAPTLLSMALFANLLLPAVWLIGARAAAALAIGLMGGYLGYGLIHHAMHWPMRPSALRVGRRWLLQRRVWHGLHHRRLPGSGSAATALHGYYGVSTTFWDRVFRSDRRVTSAACRSPRW</sequence>
<dbReference type="EMBL" id="JAPPUY010000001">
    <property type="protein sequence ID" value="MCY4744011.1"/>
    <property type="molecule type" value="Genomic_DNA"/>
</dbReference>
<protein>
    <submittedName>
        <fullName evidence="1">Sterol desaturase family protein</fullName>
    </submittedName>
</protein>
<proteinExistence type="predicted"/>
<organism evidence="1 2">
    <name type="scientific">Roseateles hydrophilus</name>
    <dbReference type="NCBI Taxonomy" id="2975054"/>
    <lineage>
        <taxon>Bacteria</taxon>
        <taxon>Pseudomonadati</taxon>
        <taxon>Pseudomonadota</taxon>
        <taxon>Betaproteobacteria</taxon>
        <taxon>Burkholderiales</taxon>
        <taxon>Sphaerotilaceae</taxon>
        <taxon>Roseateles</taxon>
    </lineage>
</organism>
<keyword evidence="2" id="KW-1185">Reference proteome</keyword>
<comment type="caution">
    <text evidence="1">The sequence shown here is derived from an EMBL/GenBank/DDBJ whole genome shotgun (WGS) entry which is preliminary data.</text>
</comment>
<name>A0ACC6C6G7_9BURK</name>
<evidence type="ECO:0000313" key="1">
    <source>
        <dbReference type="EMBL" id="MCY4744011.1"/>
    </source>
</evidence>
<accession>A0ACC6C6G7</accession>
<reference evidence="1" key="1">
    <citation type="submission" date="2022-08" db="EMBL/GenBank/DDBJ databases">
        <title>Genome sequencing of Pelomonas sp. UHG3.</title>
        <authorList>
            <person name="So Y."/>
        </authorList>
    </citation>
    <scope>NUCLEOTIDE SEQUENCE</scope>
    <source>
        <strain evidence="1">UHG3</strain>
    </source>
</reference>
<evidence type="ECO:0000313" key="2">
    <source>
        <dbReference type="Proteomes" id="UP001076464"/>
    </source>
</evidence>
<dbReference type="Proteomes" id="UP001076464">
    <property type="component" value="Unassembled WGS sequence"/>
</dbReference>